<comment type="pathway">
    <text evidence="1 4">Purine metabolism; IMP biosynthesis via de novo pathway; N(2)-formyl-N(1)-(5-phospho-D-ribosyl)glycinamide from N(1)-(5-phospho-D-ribosyl)glycinamide (10-formyl THF route): step 1/1.</text>
</comment>
<dbReference type="EMBL" id="JH600070">
    <property type="protein sequence ID" value="EIJ43109.1"/>
    <property type="molecule type" value="Genomic_DNA"/>
</dbReference>
<name>I3CHL6_9GAMM</name>
<feature type="active site" description="Proton donor" evidence="4">
    <location>
        <position position="108"/>
    </location>
</feature>
<dbReference type="NCBIfam" id="TIGR00639">
    <property type="entry name" value="PurN"/>
    <property type="match status" value="1"/>
</dbReference>
<dbReference type="AlphaFoldDB" id="I3CHL6"/>
<evidence type="ECO:0000313" key="6">
    <source>
        <dbReference type="EMBL" id="EIJ43109.1"/>
    </source>
</evidence>
<gene>
    <name evidence="4" type="primary">purN</name>
    <name evidence="6" type="ORF">BegalDRAFT_2255</name>
</gene>
<dbReference type="HAMAP" id="MF_01930">
    <property type="entry name" value="PurN"/>
    <property type="match status" value="1"/>
</dbReference>
<evidence type="ECO:0000259" key="5">
    <source>
        <dbReference type="Pfam" id="PF00551"/>
    </source>
</evidence>
<dbReference type="Pfam" id="PF00551">
    <property type="entry name" value="Formyl_trans_N"/>
    <property type="match status" value="1"/>
</dbReference>
<evidence type="ECO:0000256" key="3">
    <source>
        <dbReference type="ARBA" id="ARBA00022755"/>
    </source>
</evidence>
<dbReference type="PANTHER" id="PTHR43369:SF2">
    <property type="entry name" value="PHOSPHORIBOSYLGLYCINAMIDE FORMYLTRANSFERASE"/>
    <property type="match status" value="1"/>
</dbReference>
<dbReference type="CDD" id="cd08645">
    <property type="entry name" value="FMT_core_GART"/>
    <property type="match status" value="1"/>
</dbReference>
<dbReference type="Proteomes" id="UP000005744">
    <property type="component" value="Unassembled WGS sequence"/>
</dbReference>
<keyword evidence="3 4" id="KW-0658">Purine biosynthesis</keyword>
<keyword evidence="2 4" id="KW-0808">Transferase</keyword>
<evidence type="ECO:0000256" key="1">
    <source>
        <dbReference type="ARBA" id="ARBA00005054"/>
    </source>
</evidence>
<feature type="binding site" evidence="4">
    <location>
        <begin position="14"/>
        <end position="16"/>
    </location>
    <ligand>
        <name>N(1)-(5-phospho-beta-D-ribosyl)glycinamide</name>
        <dbReference type="ChEBI" id="CHEBI:143788"/>
    </ligand>
</feature>
<feature type="binding site" evidence="4">
    <location>
        <position position="64"/>
    </location>
    <ligand>
        <name>(6R)-10-formyltetrahydrofolate</name>
        <dbReference type="ChEBI" id="CHEBI:195366"/>
    </ligand>
</feature>
<dbReference type="eggNOG" id="COG0299">
    <property type="taxonomic scope" value="Bacteria"/>
</dbReference>
<reference evidence="6 7" key="1">
    <citation type="submission" date="2011-11" db="EMBL/GenBank/DDBJ databases">
        <title>Improved High-Quality Draft sequence of Beggiatoa alba B18lD.</title>
        <authorList>
            <consortium name="US DOE Joint Genome Institute"/>
            <person name="Lucas S."/>
            <person name="Han J."/>
            <person name="Lapidus A."/>
            <person name="Cheng J.-F."/>
            <person name="Goodwin L."/>
            <person name="Pitluck S."/>
            <person name="Peters L."/>
            <person name="Mikhailova N."/>
            <person name="Held B."/>
            <person name="Detter J.C."/>
            <person name="Han C."/>
            <person name="Tapia R."/>
            <person name="Land M."/>
            <person name="Hauser L."/>
            <person name="Kyrpides N."/>
            <person name="Ivanova N."/>
            <person name="Pagani I."/>
            <person name="Samuel K."/>
            <person name="Teske A."/>
            <person name="Mueller J."/>
            <person name="Woyke T."/>
        </authorList>
    </citation>
    <scope>NUCLEOTIDE SEQUENCE [LARGE SCALE GENOMIC DNA]</scope>
    <source>
        <strain evidence="6 7">B18LD</strain>
    </source>
</reference>
<dbReference type="EC" id="2.1.2.2" evidence="4"/>
<keyword evidence="7" id="KW-1185">Reference proteome</keyword>
<protein>
    <recommendedName>
        <fullName evidence="4">Phosphoribosylglycinamide formyltransferase</fullName>
        <ecNumber evidence="4">2.1.2.2</ecNumber>
    </recommendedName>
    <alternativeName>
        <fullName evidence="4">5'-phosphoribosylglycinamide transformylase</fullName>
    </alternativeName>
    <alternativeName>
        <fullName evidence="4">GAR transformylase</fullName>
        <shortName evidence="4">GART</shortName>
    </alternativeName>
</protein>
<evidence type="ECO:0000313" key="7">
    <source>
        <dbReference type="Proteomes" id="UP000005744"/>
    </source>
</evidence>
<feature type="domain" description="Formyl transferase N-terminal" evidence="5">
    <location>
        <begin position="6"/>
        <end position="181"/>
    </location>
</feature>
<evidence type="ECO:0000256" key="2">
    <source>
        <dbReference type="ARBA" id="ARBA00022679"/>
    </source>
</evidence>
<evidence type="ECO:0000256" key="4">
    <source>
        <dbReference type="HAMAP-Rule" id="MF_01930"/>
    </source>
</evidence>
<dbReference type="InterPro" id="IPR036477">
    <property type="entry name" value="Formyl_transf_N_sf"/>
</dbReference>
<comment type="function">
    <text evidence="4">Catalyzes the transfer of a formyl group from 10-formyltetrahydrofolate to 5-phospho-ribosyl-glycinamide (GAR), producing 5-phospho-ribosyl-N-formylglycinamide (FGAR) and tetrahydrofolate.</text>
</comment>
<proteinExistence type="inferred from homology"/>
<dbReference type="HOGENOM" id="CLU_038395_1_1_6"/>
<comment type="similarity">
    <text evidence="4">Belongs to the GART family.</text>
</comment>
<dbReference type="GO" id="GO:0004644">
    <property type="term" value="F:phosphoribosylglycinamide formyltransferase activity"/>
    <property type="evidence" value="ECO:0007669"/>
    <property type="project" value="UniProtKB-UniRule"/>
</dbReference>
<organism evidence="6 7">
    <name type="scientific">Beggiatoa alba B18LD</name>
    <dbReference type="NCBI Taxonomy" id="395493"/>
    <lineage>
        <taxon>Bacteria</taxon>
        <taxon>Pseudomonadati</taxon>
        <taxon>Pseudomonadota</taxon>
        <taxon>Gammaproteobacteria</taxon>
        <taxon>Thiotrichales</taxon>
        <taxon>Thiotrichaceae</taxon>
        <taxon>Beggiatoa</taxon>
    </lineage>
</organism>
<sequence>MERLAVVILISGRGSNLKAIIDAADPLVDIRAVISNRPQAQGLTYAEQAGIPCEIIDHTQFADRATFDTALQICINRYQAQLVVLAGFMRILTPAFIQHYLGRLINIHPSLLPAFKGLHTHRQALQAGVTEHGATVHFVTPELDSGATILQGRVPVYHDDTEEQLAQRVLQIEHQLYPQVIHWFAKRRLCLQGHQVYLDNQRLNPEDYTIKLL</sequence>
<feature type="binding site" evidence="4">
    <location>
        <position position="106"/>
    </location>
    <ligand>
        <name>(6R)-10-formyltetrahydrofolate</name>
        <dbReference type="ChEBI" id="CHEBI:195366"/>
    </ligand>
</feature>
<dbReference type="InterPro" id="IPR002376">
    <property type="entry name" value="Formyl_transf_N"/>
</dbReference>
<dbReference type="SUPFAM" id="SSF53328">
    <property type="entry name" value="Formyltransferase"/>
    <property type="match status" value="1"/>
</dbReference>
<dbReference type="Gene3D" id="3.40.50.170">
    <property type="entry name" value="Formyl transferase, N-terminal domain"/>
    <property type="match status" value="1"/>
</dbReference>
<dbReference type="UniPathway" id="UPA00074">
    <property type="reaction ID" value="UER00126"/>
</dbReference>
<comment type="catalytic activity">
    <reaction evidence="4">
        <text>N(1)-(5-phospho-beta-D-ribosyl)glycinamide + (6R)-10-formyltetrahydrofolate = N(2)-formyl-N(1)-(5-phospho-beta-D-ribosyl)glycinamide + (6S)-5,6,7,8-tetrahydrofolate + H(+)</text>
        <dbReference type="Rhea" id="RHEA:15053"/>
        <dbReference type="ChEBI" id="CHEBI:15378"/>
        <dbReference type="ChEBI" id="CHEBI:57453"/>
        <dbReference type="ChEBI" id="CHEBI:143788"/>
        <dbReference type="ChEBI" id="CHEBI:147286"/>
        <dbReference type="ChEBI" id="CHEBI:195366"/>
        <dbReference type="EC" id="2.1.2.2"/>
    </reaction>
</comment>
<dbReference type="GO" id="GO:0006189">
    <property type="term" value="P:'de novo' IMP biosynthetic process"/>
    <property type="evidence" value="ECO:0007669"/>
    <property type="project" value="UniProtKB-UniRule"/>
</dbReference>
<dbReference type="RefSeq" id="WP_002690032.1">
    <property type="nucleotide sequence ID" value="NZ_JH600070.1"/>
</dbReference>
<dbReference type="InterPro" id="IPR004607">
    <property type="entry name" value="GART"/>
</dbReference>
<feature type="site" description="Raises pKa of active site His" evidence="4">
    <location>
        <position position="144"/>
    </location>
</feature>
<accession>I3CHL6</accession>
<feature type="binding site" evidence="4">
    <location>
        <begin position="89"/>
        <end position="92"/>
    </location>
    <ligand>
        <name>(6R)-10-formyltetrahydrofolate</name>
        <dbReference type="ChEBI" id="CHEBI:195366"/>
    </ligand>
</feature>
<dbReference type="PANTHER" id="PTHR43369">
    <property type="entry name" value="PHOSPHORIBOSYLGLYCINAMIDE FORMYLTRANSFERASE"/>
    <property type="match status" value="1"/>
</dbReference>
<dbReference type="OrthoDB" id="9806170at2"/>
<dbReference type="GO" id="GO:0005829">
    <property type="term" value="C:cytosol"/>
    <property type="evidence" value="ECO:0007669"/>
    <property type="project" value="TreeGrafter"/>
</dbReference>
<dbReference type="STRING" id="395493.BegalDRAFT_2255"/>